<dbReference type="Pfam" id="PF10518">
    <property type="entry name" value="TAT_signal"/>
    <property type="match status" value="1"/>
</dbReference>
<dbReference type="InterPro" id="IPR013022">
    <property type="entry name" value="Xyl_isomerase-like_TIM-brl"/>
</dbReference>
<proteinExistence type="predicted"/>
<dbReference type="SUPFAM" id="SSF51658">
    <property type="entry name" value="Xylose isomerase-like"/>
    <property type="match status" value="1"/>
</dbReference>
<comment type="caution">
    <text evidence="3">The sequence shown here is derived from an EMBL/GenBank/DDBJ whole genome shotgun (WGS) entry which is preliminary data.</text>
</comment>
<organism evidence="3 4">
    <name type="scientific">Mucilaginibacter gynuensis</name>
    <dbReference type="NCBI Taxonomy" id="1302236"/>
    <lineage>
        <taxon>Bacteria</taxon>
        <taxon>Pseudomonadati</taxon>
        <taxon>Bacteroidota</taxon>
        <taxon>Sphingobacteriia</taxon>
        <taxon>Sphingobacteriales</taxon>
        <taxon>Sphingobacteriaceae</taxon>
        <taxon>Mucilaginibacter</taxon>
    </lineage>
</organism>
<feature type="domain" description="Xylose isomerase-like TIM barrel" evidence="2">
    <location>
        <begin position="57"/>
        <end position="301"/>
    </location>
</feature>
<dbReference type="Pfam" id="PF01261">
    <property type="entry name" value="AP_endonuc_2"/>
    <property type="match status" value="1"/>
</dbReference>
<keyword evidence="3" id="KW-0413">Isomerase</keyword>
<dbReference type="InterPro" id="IPR019546">
    <property type="entry name" value="TAT_signal_bac_arc"/>
</dbReference>
<accession>A0ABP8HHP5</accession>
<evidence type="ECO:0000259" key="2">
    <source>
        <dbReference type="Pfam" id="PF01261"/>
    </source>
</evidence>
<protein>
    <submittedName>
        <fullName evidence="3">Sugar phosphate isomerase/epimerase</fullName>
    </submittedName>
</protein>
<dbReference type="PANTHER" id="PTHR12110:SF41">
    <property type="entry name" value="INOSOSE DEHYDRATASE"/>
    <property type="match status" value="1"/>
</dbReference>
<dbReference type="NCBIfam" id="TIGR01409">
    <property type="entry name" value="TAT_signal_seq"/>
    <property type="match status" value="1"/>
</dbReference>
<dbReference type="Proteomes" id="UP001500582">
    <property type="component" value="Unassembled WGS sequence"/>
</dbReference>
<sequence>MNNFNRRDFLKSAAVLAAGAAVLPSITFAADNKIQRLVLQLYTVRDDMNKDAAGTLKKLAALGYTHVEHANYNNRKFYGYPVKEFKTLLDDLGLKMPSGHTTMTIDHWDKTKNDFTDSWKQTVEDAAEIGQRFVISPSLGGGLQMTAESMKPFMDQFNKNGELCQKSGMKFGYHNHDFEFTTKIGDITLYDFMLQNTDPKLVTQQLDIGNMFTVGAQALDYINKYPGRFELMHVKDELVLAKEPKVKYENCVLGKGIVPLKAILKAARKTGGTTHFVIEQEEYQGLGQTESAGIDLKVMKKWGF</sequence>
<evidence type="ECO:0000313" key="4">
    <source>
        <dbReference type="Proteomes" id="UP001500582"/>
    </source>
</evidence>
<reference evidence="4" key="1">
    <citation type="journal article" date="2019" name="Int. J. Syst. Evol. Microbiol.">
        <title>The Global Catalogue of Microorganisms (GCM) 10K type strain sequencing project: providing services to taxonomists for standard genome sequencing and annotation.</title>
        <authorList>
            <consortium name="The Broad Institute Genomics Platform"/>
            <consortium name="The Broad Institute Genome Sequencing Center for Infectious Disease"/>
            <person name="Wu L."/>
            <person name="Ma J."/>
        </authorList>
    </citation>
    <scope>NUCLEOTIDE SEQUENCE [LARGE SCALE GENOMIC DNA]</scope>
    <source>
        <strain evidence="4">JCM 17705</strain>
    </source>
</reference>
<dbReference type="Gene3D" id="3.20.20.150">
    <property type="entry name" value="Divalent-metal-dependent TIM barrel enzymes"/>
    <property type="match status" value="1"/>
</dbReference>
<gene>
    <name evidence="3" type="ORF">GCM10023149_50280</name>
</gene>
<dbReference type="PANTHER" id="PTHR12110">
    <property type="entry name" value="HYDROXYPYRUVATE ISOMERASE"/>
    <property type="match status" value="1"/>
</dbReference>
<dbReference type="PROSITE" id="PS51318">
    <property type="entry name" value="TAT"/>
    <property type="match status" value="1"/>
</dbReference>
<dbReference type="InterPro" id="IPR050312">
    <property type="entry name" value="IolE/XylAMocC-like"/>
</dbReference>
<evidence type="ECO:0000313" key="3">
    <source>
        <dbReference type="EMBL" id="GAA4339536.1"/>
    </source>
</evidence>
<feature type="signal peptide" evidence="1">
    <location>
        <begin position="1"/>
        <end position="29"/>
    </location>
</feature>
<keyword evidence="4" id="KW-1185">Reference proteome</keyword>
<dbReference type="RefSeq" id="WP_345213981.1">
    <property type="nucleotide sequence ID" value="NZ_BAABFT010000023.1"/>
</dbReference>
<evidence type="ECO:0000256" key="1">
    <source>
        <dbReference type="SAM" id="SignalP"/>
    </source>
</evidence>
<keyword evidence="1" id="KW-0732">Signal</keyword>
<feature type="chain" id="PRO_5047522119" evidence="1">
    <location>
        <begin position="30"/>
        <end position="304"/>
    </location>
</feature>
<dbReference type="EMBL" id="BAABFT010000023">
    <property type="protein sequence ID" value="GAA4339536.1"/>
    <property type="molecule type" value="Genomic_DNA"/>
</dbReference>
<name>A0ABP8HHP5_9SPHI</name>
<dbReference type="InterPro" id="IPR006311">
    <property type="entry name" value="TAT_signal"/>
</dbReference>
<dbReference type="InterPro" id="IPR036237">
    <property type="entry name" value="Xyl_isomerase-like_sf"/>
</dbReference>
<dbReference type="GO" id="GO:0016853">
    <property type="term" value="F:isomerase activity"/>
    <property type="evidence" value="ECO:0007669"/>
    <property type="project" value="UniProtKB-KW"/>
</dbReference>